<name>A0A316H304_9SPHI</name>
<reference evidence="1 2" key="1">
    <citation type="submission" date="2018-05" db="EMBL/GenBank/DDBJ databases">
        <title>Genomic Encyclopedia of Archaeal and Bacterial Type Strains, Phase II (KMG-II): from individual species to whole genera.</title>
        <authorList>
            <person name="Goeker M."/>
        </authorList>
    </citation>
    <scope>NUCLEOTIDE SEQUENCE [LARGE SCALE GENOMIC DNA]</scope>
    <source>
        <strain evidence="1 2">DSM 19975</strain>
    </source>
</reference>
<evidence type="ECO:0000313" key="1">
    <source>
        <dbReference type="EMBL" id="PWK74267.1"/>
    </source>
</evidence>
<dbReference type="Proteomes" id="UP000245678">
    <property type="component" value="Unassembled WGS sequence"/>
</dbReference>
<dbReference type="RefSeq" id="WP_109609463.1">
    <property type="nucleotide sequence ID" value="NZ_QGHA01000009.1"/>
</dbReference>
<protein>
    <submittedName>
        <fullName evidence="1">Uncharacterized protein</fullName>
    </submittedName>
</protein>
<proteinExistence type="predicted"/>
<dbReference type="AlphaFoldDB" id="A0A316H304"/>
<accession>A0A316H304</accession>
<dbReference type="EMBL" id="QGHA01000009">
    <property type="protein sequence ID" value="PWK74267.1"/>
    <property type="molecule type" value="Genomic_DNA"/>
</dbReference>
<comment type="caution">
    <text evidence="1">The sequence shown here is derived from an EMBL/GenBank/DDBJ whole genome shotgun (WGS) entry which is preliminary data.</text>
</comment>
<gene>
    <name evidence="1" type="ORF">LX99_04069</name>
</gene>
<sequence>MIQLTYGTKGQIAFSSENEFYESLGFLAKNDGTTTIHWEHNEDQGAWGSEGRIHCYKNIATFPIYFSSAFTAGVGKIVHRINCNEYIQYIATNHAFIERQEIQDEAAIRATIPAVNLADYLRGLAL</sequence>
<keyword evidence="2" id="KW-1185">Reference proteome</keyword>
<organism evidence="1 2">
    <name type="scientific">Mucilaginibacter oryzae</name>
    <dbReference type="NCBI Taxonomy" id="468058"/>
    <lineage>
        <taxon>Bacteria</taxon>
        <taxon>Pseudomonadati</taxon>
        <taxon>Bacteroidota</taxon>
        <taxon>Sphingobacteriia</taxon>
        <taxon>Sphingobacteriales</taxon>
        <taxon>Sphingobacteriaceae</taxon>
        <taxon>Mucilaginibacter</taxon>
    </lineage>
</organism>
<evidence type="ECO:0000313" key="2">
    <source>
        <dbReference type="Proteomes" id="UP000245678"/>
    </source>
</evidence>